<proteinExistence type="predicted"/>
<dbReference type="PROSITE" id="PS51257">
    <property type="entry name" value="PROKAR_LIPOPROTEIN"/>
    <property type="match status" value="1"/>
</dbReference>
<evidence type="ECO:0000256" key="1">
    <source>
        <dbReference type="SAM" id="SignalP"/>
    </source>
</evidence>
<accession>A0ABW3F9I8</accession>
<feature type="signal peptide" evidence="1">
    <location>
        <begin position="1"/>
        <end position="24"/>
    </location>
</feature>
<feature type="chain" id="PRO_5046165002" evidence="1">
    <location>
        <begin position="25"/>
        <end position="196"/>
    </location>
</feature>
<evidence type="ECO:0000313" key="2">
    <source>
        <dbReference type="EMBL" id="MFD0914935.1"/>
    </source>
</evidence>
<keyword evidence="3" id="KW-1185">Reference proteome</keyword>
<name>A0ABW3F9I8_9HYPH</name>
<protein>
    <submittedName>
        <fullName evidence="2">Acyloxyacyl hydrolase</fullName>
    </submittedName>
</protein>
<dbReference type="Gene3D" id="2.40.160.20">
    <property type="match status" value="1"/>
</dbReference>
<organism evidence="2 3">
    <name type="scientific">Pseudahrensia aquimaris</name>
    <dbReference type="NCBI Taxonomy" id="744461"/>
    <lineage>
        <taxon>Bacteria</taxon>
        <taxon>Pseudomonadati</taxon>
        <taxon>Pseudomonadota</taxon>
        <taxon>Alphaproteobacteria</taxon>
        <taxon>Hyphomicrobiales</taxon>
        <taxon>Ahrensiaceae</taxon>
        <taxon>Pseudahrensia</taxon>
    </lineage>
</organism>
<gene>
    <name evidence="2" type="ORF">ACFQ14_00780</name>
</gene>
<keyword evidence="1" id="KW-0732">Signal</keyword>
<dbReference type="GO" id="GO:0016787">
    <property type="term" value="F:hydrolase activity"/>
    <property type="evidence" value="ECO:0007669"/>
    <property type="project" value="UniProtKB-KW"/>
</dbReference>
<keyword evidence="2" id="KW-0378">Hydrolase</keyword>
<sequence>MTKLIKTLAATTAALSLSCMVASAEIVIDEARFGGAIAQPEWTGQDREQDQWVVTAEVLFSPVNIDFLNVFEGNDSVLAQALVNPRPHIGGLFNFNSDGTSSLYTGLTWHFPMGDVFFLEATFGFGVNDGETETDPGSNRANLGSNILFRESIALGVNITETTTFTLQASHQSHANLAGDDNYGLTNFGGKLGFKF</sequence>
<comment type="caution">
    <text evidence="2">The sequence shown here is derived from an EMBL/GenBank/DDBJ whole genome shotgun (WGS) entry which is preliminary data.</text>
</comment>
<dbReference type="InterPro" id="IPR018550">
    <property type="entry name" value="Lipid-A_deacylase-rel"/>
</dbReference>
<dbReference type="RefSeq" id="WP_377210789.1">
    <property type="nucleotide sequence ID" value="NZ_JBHTJV010000002.1"/>
</dbReference>
<reference evidence="3" key="1">
    <citation type="journal article" date="2019" name="Int. J. Syst. Evol. Microbiol.">
        <title>The Global Catalogue of Microorganisms (GCM) 10K type strain sequencing project: providing services to taxonomists for standard genome sequencing and annotation.</title>
        <authorList>
            <consortium name="The Broad Institute Genomics Platform"/>
            <consortium name="The Broad Institute Genome Sequencing Center for Infectious Disease"/>
            <person name="Wu L."/>
            <person name="Ma J."/>
        </authorList>
    </citation>
    <scope>NUCLEOTIDE SEQUENCE [LARGE SCALE GENOMIC DNA]</scope>
    <source>
        <strain evidence="3">CCUG 60023</strain>
    </source>
</reference>
<dbReference type="Proteomes" id="UP001597101">
    <property type="component" value="Unassembled WGS sequence"/>
</dbReference>
<dbReference type="Pfam" id="PF09411">
    <property type="entry name" value="PagL"/>
    <property type="match status" value="1"/>
</dbReference>
<dbReference type="EMBL" id="JBHTJV010000002">
    <property type="protein sequence ID" value="MFD0914935.1"/>
    <property type="molecule type" value="Genomic_DNA"/>
</dbReference>
<evidence type="ECO:0000313" key="3">
    <source>
        <dbReference type="Proteomes" id="UP001597101"/>
    </source>
</evidence>